<evidence type="ECO:0000256" key="1">
    <source>
        <dbReference type="SAM" id="Phobius"/>
    </source>
</evidence>
<keyword evidence="3" id="KW-1185">Reference proteome</keyword>
<comment type="caution">
    <text evidence="2">The sequence shown here is derived from an EMBL/GenBank/DDBJ whole genome shotgun (WGS) entry which is preliminary data.</text>
</comment>
<dbReference type="Pfam" id="PF06796">
    <property type="entry name" value="NapE"/>
    <property type="match status" value="1"/>
</dbReference>
<keyword evidence="1" id="KW-0812">Transmembrane</keyword>
<dbReference type="RefSeq" id="WP_160898002.1">
    <property type="nucleotide sequence ID" value="NZ_WMEX01000001.1"/>
</dbReference>
<sequence length="58" mass="6514">MTDPAQVPEEDRRKHEIGLFLFLIVFLFPLVTFMVVGGYGFGVWMFQELMGPPGPPTG</sequence>
<protein>
    <submittedName>
        <fullName evidence="2">Nitrate reductase</fullName>
    </submittedName>
</protein>
<accession>A0A9X4Y8X3</accession>
<evidence type="ECO:0000313" key="2">
    <source>
        <dbReference type="EMBL" id="MYL25612.1"/>
    </source>
</evidence>
<dbReference type="AlphaFoldDB" id="A0A9X4Y8X3"/>
<evidence type="ECO:0000313" key="3">
    <source>
        <dbReference type="Proteomes" id="UP000460751"/>
    </source>
</evidence>
<keyword evidence="1" id="KW-0472">Membrane</keyword>
<gene>
    <name evidence="2" type="ORF">GLW01_02265</name>
</gene>
<reference evidence="2 3" key="1">
    <citation type="submission" date="2019-11" db="EMBL/GenBank/DDBJ databases">
        <title>Genome sequences of 17 halophilic strains isolated from different environments.</title>
        <authorList>
            <person name="Furrow R.E."/>
        </authorList>
    </citation>
    <scope>NUCLEOTIDE SEQUENCE [LARGE SCALE GENOMIC DNA]</scope>
    <source>
        <strain evidence="2 3">22507_15_FS</strain>
    </source>
</reference>
<proteinExistence type="predicted"/>
<organism evidence="2 3">
    <name type="scientific">Vreelandella halophila</name>
    <dbReference type="NCBI Taxonomy" id="86177"/>
    <lineage>
        <taxon>Bacteria</taxon>
        <taxon>Pseudomonadati</taxon>
        <taxon>Pseudomonadota</taxon>
        <taxon>Gammaproteobacteria</taxon>
        <taxon>Oceanospirillales</taxon>
        <taxon>Halomonadaceae</taxon>
        <taxon>Vreelandella</taxon>
    </lineage>
</organism>
<dbReference type="Proteomes" id="UP000460751">
    <property type="component" value="Unassembled WGS sequence"/>
</dbReference>
<name>A0A9X4Y8X3_9GAMM</name>
<dbReference type="EMBL" id="WMEX01000001">
    <property type="protein sequence ID" value="MYL25612.1"/>
    <property type="molecule type" value="Genomic_DNA"/>
</dbReference>
<feature type="transmembrane region" description="Helical" evidence="1">
    <location>
        <begin position="20"/>
        <end position="46"/>
    </location>
</feature>
<keyword evidence="1" id="KW-1133">Transmembrane helix</keyword>
<dbReference type="InterPro" id="IPR010649">
    <property type="entry name" value="NapE_TorE"/>
</dbReference>